<dbReference type="Proteomes" id="UP000594451">
    <property type="component" value="Chromosome"/>
</dbReference>
<dbReference type="InterPro" id="IPR014719">
    <property type="entry name" value="Ribosomal_bL12_C/ClpS-like"/>
</dbReference>
<name>A0A7T0FXZ0_9BACT</name>
<dbReference type="KEGG" id="psup:E5P55_00805"/>
<dbReference type="PANTHER" id="PTHR45987:SF4">
    <property type="entry name" value="LARGE RIBOSOMAL SUBUNIT PROTEIN BL12M"/>
    <property type="match status" value="1"/>
</dbReference>
<dbReference type="CDD" id="cd00387">
    <property type="entry name" value="Ribosomal_L7_L12"/>
    <property type="match status" value="1"/>
</dbReference>
<evidence type="ECO:0000259" key="4">
    <source>
        <dbReference type="Pfam" id="PF00542"/>
    </source>
</evidence>
<dbReference type="PANTHER" id="PTHR45987">
    <property type="entry name" value="39S RIBOSOMAL PROTEIN L12"/>
    <property type="match status" value="1"/>
</dbReference>
<evidence type="ECO:0000256" key="1">
    <source>
        <dbReference type="ARBA" id="ARBA00022980"/>
    </source>
</evidence>
<sequence length="82" mass="8849">MGEKSTPATATEDKKFDVILDNYGSNKINVIKEIRSILGLGLKEAKSFVESTPKMIKSSISSIEAEEIKSKFNSLGAGVSIK</sequence>
<dbReference type="Pfam" id="PF00542">
    <property type="entry name" value="Ribosomal_L12"/>
    <property type="match status" value="1"/>
</dbReference>
<keyword evidence="1 5" id="KW-0689">Ribosomal protein</keyword>
<keyword evidence="2" id="KW-0687">Ribonucleoprotein</keyword>
<dbReference type="NCBIfam" id="TIGR00855">
    <property type="entry name" value="L12"/>
    <property type="match status" value="1"/>
</dbReference>
<protein>
    <recommendedName>
        <fullName evidence="3">50S ribosomal protein L7/L12</fullName>
    </recommendedName>
</protein>
<evidence type="ECO:0000256" key="3">
    <source>
        <dbReference type="ARBA" id="ARBA00035412"/>
    </source>
</evidence>
<accession>A0A7T0FXZ0</accession>
<gene>
    <name evidence="5" type="primary">rplL</name>
    <name evidence="5" type="ORF">E5P55_00805</name>
</gene>
<organism evidence="5 6">
    <name type="scientific">Candidatus Pinguicoccus supinus</name>
    <dbReference type="NCBI Taxonomy" id="2529394"/>
    <lineage>
        <taxon>Bacteria</taxon>
        <taxon>Pseudomonadati</taxon>
        <taxon>Verrucomicrobiota</taxon>
        <taxon>Candidatus Pinguicoccus</taxon>
    </lineage>
</organism>
<dbReference type="SUPFAM" id="SSF54736">
    <property type="entry name" value="ClpS-like"/>
    <property type="match status" value="1"/>
</dbReference>
<dbReference type="InterPro" id="IPR000206">
    <property type="entry name" value="Ribosomal_bL12"/>
</dbReference>
<dbReference type="AlphaFoldDB" id="A0A7T0FXZ0"/>
<evidence type="ECO:0000313" key="5">
    <source>
        <dbReference type="EMBL" id="QPJ58599.1"/>
    </source>
</evidence>
<dbReference type="InterPro" id="IPR013823">
    <property type="entry name" value="Ribosomal_bL12_C"/>
</dbReference>
<dbReference type="GO" id="GO:0006412">
    <property type="term" value="P:translation"/>
    <property type="evidence" value="ECO:0007669"/>
    <property type="project" value="InterPro"/>
</dbReference>
<dbReference type="GO" id="GO:0003735">
    <property type="term" value="F:structural constituent of ribosome"/>
    <property type="evidence" value="ECO:0007669"/>
    <property type="project" value="InterPro"/>
</dbReference>
<evidence type="ECO:0000256" key="2">
    <source>
        <dbReference type="ARBA" id="ARBA00023274"/>
    </source>
</evidence>
<dbReference type="Gene3D" id="3.30.1390.10">
    <property type="match status" value="1"/>
</dbReference>
<dbReference type="GO" id="GO:0022625">
    <property type="term" value="C:cytosolic large ribosomal subunit"/>
    <property type="evidence" value="ECO:0007669"/>
    <property type="project" value="TreeGrafter"/>
</dbReference>
<dbReference type="EMBL" id="CP039370">
    <property type="protein sequence ID" value="QPJ58599.1"/>
    <property type="molecule type" value="Genomic_DNA"/>
</dbReference>
<dbReference type="GO" id="GO:0003729">
    <property type="term" value="F:mRNA binding"/>
    <property type="evidence" value="ECO:0007669"/>
    <property type="project" value="TreeGrafter"/>
</dbReference>
<reference evidence="5 6" key="1">
    <citation type="journal article" date="2020" name="Sci. Rep.">
        <title>Morphology, ultrastructure, genomics, and phylogeny of Euplotes vanleeuwenhoeki sp. nov. and its ultra-reduced endosymbiont Candidatus Pinguicoccus supinus sp. nov.</title>
        <authorList>
            <person name="Serra V."/>
            <person name="Gammuto L."/>
            <person name="Nitla V."/>
            <person name="Castelli M."/>
            <person name="Lanzoni O."/>
            <person name="Sassera D."/>
            <person name="Bandi C."/>
            <person name="Sandeep B.V."/>
            <person name="Verni F."/>
            <person name="Modeo L."/>
            <person name="Petroni G."/>
        </authorList>
    </citation>
    <scope>NUCLEOTIDE SEQUENCE [LARGE SCALE GENOMIC DNA]</scope>
    <source>
        <strain evidence="5 6">KKR18_Esm</strain>
    </source>
</reference>
<keyword evidence="6" id="KW-1185">Reference proteome</keyword>
<evidence type="ECO:0000313" key="6">
    <source>
        <dbReference type="Proteomes" id="UP000594451"/>
    </source>
</evidence>
<dbReference type="FunFam" id="3.30.1390.10:FF:000001">
    <property type="entry name" value="50S ribosomal protein L7/L12"/>
    <property type="match status" value="1"/>
</dbReference>
<proteinExistence type="predicted"/>
<feature type="domain" description="Large ribosomal subunit protein bL12 C-terminal" evidence="4">
    <location>
        <begin position="16"/>
        <end position="82"/>
    </location>
</feature>